<dbReference type="GO" id="GO:0000723">
    <property type="term" value="P:telomere maintenance"/>
    <property type="evidence" value="ECO:0007669"/>
    <property type="project" value="InterPro"/>
</dbReference>
<sequence length="853" mass="95125">MEEDVLEPMALASEKNPGEDEDTGTSKADIYVTQDRIKAVPQHIHYAYRGDHLAIFSLYEYVALIDVIPIKKGAKTIANKSDPHKKSGAGRHANGLFSFGVNHPLYETHQQRLRSKTRIPILVGKPPYLPITKPSLLTNEWKRQAKYFANYFLILYRPWTETTKDGGTLPGNCSWYALCRHMRYLEGIDVPNGPSFLNVVRLKWISNAAHGLRITASDRRASQKYRCRSATAWNTPDGTESFKKRSKSEDLDPESSVQQHAEADAARKAQEAIDTTVQPELSRARKIIRKENDQIDIDMNDIVEKLKCEDIPASIDIETSTQSVSHQIPAIEKENPTTTLFEKLNSKQRAVCVEVRHYFQYLRLYKDGMGPRPAQLRIILHGGPGTGKSFLAKCIKELANESHFTIGCLAPTEIAASNLPNGRTIHNFCGIPVSHSGDRMLEKPTASTLSILKERAQVDTIALLVIDEISNVGPRLFAHVNTRMQHIMENDDAFGDLAVIAMGDFFQLPPVCPSETLCAAALSQLNGKVSIDPDKIMTGPRSTGIHLFVTFRKFELTEQMRAAGDVKHAELLAHLRSTSDIPVPRRSLDILKTLSANDIQQDPEWTRATIVLTSNEERYRINEQQSILLARQNGCPRILWNKPINGIIAQSLTVDDTNYIYNNYTQFTGVFVEGAPAYLQDNINPRKGLSNVSNADPNDFINLSVASNEVIIPLPMSSGSKGYSTIGGMTDSRNRGILIPTVLFNLWGLFIRFGLDPQSVLTRCVPCSFFTRPMVVADNQQLIKTAFRISGVLNEKKVLVRQLDQSQNMLDTLSAISNFKNVVFDNVARNGIVTTCSLMLDSKNEEQAAAIPV</sequence>
<dbReference type="GO" id="GO:0043139">
    <property type="term" value="F:5'-3' DNA helicase activity"/>
    <property type="evidence" value="ECO:0007669"/>
    <property type="project" value="UniProtKB-EC"/>
</dbReference>
<protein>
    <recommendedName>
        <fullName evidence="1">ATP-dependent DNA helicase</fullName>
        <ecNumber evidence="1">5.6.2.3</ecNumber>
    </recommendedName>
</protein>
<feature type="region of interest" description="Disordered" evidence="2">
    <location>
        <begin position="1"/>
        <end position="25"/>
    </location>
</feature>
<evidence type="ECO:0000256" key="1">
    <source>
        <dbReference type="RuleBase" id="RU363044"/>
    </source>
</evidence>
<dbReference type="Pfam" id="PF05970">
    <property type="entry name" value="PIF1"/>
    <property type="match status" value="1"/>
</dbReference>
<evidence type="ECO:0000313" key="5">
    <source>
        <dbReference type="Proteomes" id="UP000789390"/>
    </source>
</evidence>
<evidence type="ECO:0000256" key="2">
    <source>
        <dbReference type="SAM" id="MobiDB-lite"/>
    </source>
</evidence>
<feature type="compositionally biased region" description="Basic and acidic residues" evidence="2">
    <location>
        <begin position="240"/>
        <end position="250"/>
    </location>
</feature>
<comment type="similarity">
    <text evidence="1">Belongs to the helicase family.</text>
</comment>
<keyword evidence="1" id="KW-0378">Hydrolase</keyword>
<reference evidence="4" key="1">
    <citation type="submission" date="2021-11" db="EMBL/GenBank/DDBJ databases">
        <authorList>
            <person name="Schell T."/>
        </authorList>
    </citation>
    <scope>NUCLEOTIDE SEQUENCE</scope>
    <source>
        <strain evidence="4">M5</strain>
    </source>
</reference>
<proteinExistence type="inferred from homology"/>
<accession>A0A8J2WHQ4</accession>
<dbReference type="GO" id="GO:0016787">
    <property type="term" value="F:hydrolase activity"/>
    <property type="evidence" value="ECO:0007669"/>
    <property type="project" value="UniProtKB-KW"/>
</dbReference>
<keyword evidence="1" id="KW-0227">DNA damage</keyword>
<keyword evidence="1" id="KW-0233">DNA recombination</keyword>
<dbReference type="PANTHER" id="PTHR47642">
    <property type="entry name" value="ATP-DEPENDENT DNA HELICASE"/>
    <property type="match status" value="1"/>
</dbReference>
<feature type="region of interest" description="Disordered" evidence="2">
    <location>
        <begin position="235"/>
        <end position="262"/>
    </location>
</feature>
<dbReference type="GO" id="GO:0005524">
    <property type="term" value="F:ATP binding"/>
    <property type="evidence" value="ECO:0007669"/>
    <property type="project" value="UniProtKB-KW"/>
</dbReference>
<dbReference type="SUPFAM" id="SSF52540">
    <property type="entry name" value="P-loop containing nucleoside triphosphate hydrolases"/>
    <property type="match status" value="1"/>
</dbReference>
<evidence type="ECO:0000313" key="4">
    <source>
        <dbReference type="EMBL" id="CAH0102004.1"/>
    </source>
</evidence>
<dbReference type="AlphaFoldDB" id="A0A8J2WHQ4"/>
<dbReference type="InterPro" id="IPR051055">
    <property type="entry name" value="PIF1_helicase"/>
</dbReference>
<dbReference type="GO" id="GO:0006310">
    <property type="term" value="P:DNA recombination"/>
    <property type="evidence" value="ECO:0007669"/>
    <property type="project" value="UniProtKB-KW"/>
</dbReference>
<dbReference type="Gene3D" id="3.40.50.300">
    <property type="entry name" value="P-loop containing nucleotide triphosphate hydrolases"/>
    <property type="match status" value="1"/>
</dbReference>
<keyword evidence="1" id="KW-0234">DNA repair</keyword>
<organism evidence="4 5">
    <name type="scientific">Daphnia galeata</name>
    <dbReference type="NCBI Taxonomy" id="27404"/>
    <lineage>
        <taxon>Eukaryota</taxon>
        <taxon>Metazoa</taxon>
        <taxon>Ecdysozoa</taxon>
        <taxon>Arthropoda</taxon>
        <taxon>Crustacea</taxon>
        <taxon>Branchiopoda</taxon>
        <taxon>Diplostraca</taxon>
        <taxon>Cladocera</taxon>
        <taxon>Anomopoda</taxon>
        <taxon>Daphniidae</taxon>
        <taxon>Daphnia</taxon>
    </lineage>
</organism>
<dbReference type="InterPro" id="IPR003593">
    <property type="entry name" value="AAA+_ATPase"/>
</dbReference>
<dbReference type="EMBL" id="CAKKLH010000069">
    <property type="protein sequence ID" value="CAH0102004.1"/>
    <property type="molecule type" value="Genomic_DNA"/>
</dbReference>
<name>A0A8J2WHQ4_9CRUS</name>
<keyword evidence="1" id="KW-0547">Nucleotide-binding</keyword>
<feature type="domain" description="AAA+ ATPase" evidence="3">
    <location>
        <begin position="374"/>
        <end position="645"/>
    </location>
</feature>
<dbReference type="InterPro" id="IPR027417">
    <property type="entry name" value="P-loop_NTPase"/>
</dbReference>
<keyword evidence="1" id="KW-0067">ATP-binding</keyword>
<dbReference type="GO" id="GO:0006281">
    <property type="term" value="P:DNA repair"/>
    <property type="evidence" value="ECO:0007669"/>
    <property type="project" value="UniProtKB-KW"/>
</dbReference>
<comment type="caution">
    <text evidence="4">The sequence shown here is derived from an EMBL/GenBank/DDBJ whole genome shotgun (WGS) entry which is preliminary data.</text>
</comment>
<dbReference type="EC" id="5.6.2.3" evidence="1"/>
<dbReference type="SMART" id="SM00382">
    <property type="entry name" value="AAA"/>
    <property type="match status" value="1"/>
</dbReference>
<keyword evidence="5" id="KW-1185">Reference proteome</keyword>
<comment type="cofactor">
    <cofactor evidence="1">
        <name>Mg(2+)</name>
        <dbReference type="ChEBI" id="CHEBI:18420"/>
    </cofactor>
</comment>
<dbReference type="Proteomes" id="UP000789390">
    <property type="component" value="Unassembled WGS sequence"/>
</dbReference>
<gene>
    <name evidence="4" type="ORF">DGAL_LOCUS4378</name>
</gene>
<dbReference type="InterPro" id="IPR010285">
    <property type="entry name" value="DNA_helicase_pif1-like_DEAD"/>
</dbReference>
<dbReference type="OrthoDB" id="6583552at2759"/>
<evidence type="ECO:0000259" key="3">
    <source>
        <dbReference type="SMART" id="SM00382"/>
    </source>
</evidence>
<keyword evidence="1" id="KW-0347">Helicase</keyword>
<comment type="catalytic activity">
    <reaction evidence="1">
        <text>ATP + H2O = ADP + phosphate + H(+)</text>
        <dbReference type="Rhea" id="RHEA:13065"/>
        <dbReference type="ChEBI" id="CHEBI:15377"/>
        <dbReference type="ChEBI" id="CHEBI:15378"/>
        <dbReference type="ChEBI" id="CHEBI:30616"/>
        <dbReference type="ChEBI" id="CHEBI:43474"/>
        <dbReference type="ChEBI" id="CHEBI:456216"/>
        <dbReference type="EC" id="5.6.2.3"/>
    </reaction>
</comment>